<evidence type="ECO:0000313" key="1">
    <source>
        <dbReference type="EMBL" id="QUT46970.1"/>
    </source>
</evidence>
<evidence type="ECO:0000313" key="2">
    <source>
        <dbReference type="Proteomes" id="UP000679226"/>
    </source>
</evidence>
<protein>
    <recommendedName>
        <fullName evidence="3">Transposase</fullName>
    </recommendedName>
</protein>
<organism evidence="1 2">
    <name type="scientific">Bacteroides eggerthii</name>
    <dbReference type="NCBI Taxonomy" id="28111"/>
    <lineage>
        <taxon>Bacteria</taxon>
        <taxon>Pseudomonadati</taxon>
        <taxon>Bacteroidota</taxon>
        <taxon>Bacteroidia</taxon>
        <taxon>Bacteroidales</taxon>
        <taxon>Bacteroidaceae</taxon>
        <taxon>Bacteroides</taxon>
    </lineage>
</organism>
<dbReference type="EMBL" id="CP072227">
    <property type="protein sequence ID" value="QUT46970.1"/>
    <property type="molecule type" value="Genomic_DNA"/>
</dbReference>
<proteinExistence type="predicted"/>
<reference evidence="1" key="1">
    <citation type="journal article" date="2021" name="PLoS Genet.">
        <title>Mobile Type VI secretion system loci of the gut Bacteroidales display extensive intra-ecosystem transfer, multi-species spread and geographical clustering.</title>
        <authorList>
            <person name="Garcia-Bayona L."/>
            <person name="Coyne M.J."/>
            <person name="Comstock L.E."/>
        </authorList>
    </citation>
    <scope>NUCLEOTIDE SEQUENCE</scope>
    <source>
        <strain evidence="1">CL11T00C20</strain>
    </source>
</reference>
<dbReference type="Proteomes" id="UP000679226">
    <property type="component" value="Chromosome"/>
</dbReference>
<evidence type="ECO:0008006" key="3">
    <source>
        <dbReference type="Google" id="ProtNLM"/>
    </source>
</evidence>
<accession>A0A975KK09</accession>
<dbReference type="KEGG" id="beg:INE88_03815"/>
<gene>
    <name evidence="1" type="ORF">INE88_03815</name>
</gene>
<sequence length="95" mass="11728">MYNTKDFEQAMHVCSYKLDRVFYHKKHSRFVQKIYGRVPIPKKVTISGERKIIIYWRRFRWNDAGQCFSFYSSIRKRKYDLPLRSLEEQKRITQS</sequence>
<dbReference type="AlphaFoldDB" id="A0A975KK09"/>
<name>A0A975KK09_9BACE</name>